<evidence type="ECO:0000259" key="2">
    <source>
        <dbReference type="Pfam" id="PF00144"/>
    </source>
</evidence>
<dbReference type="Gene3D" id="3.40.710.10">
    <property type="entry name" value="DD-peptidase/beta-lactamase superfamily"/>
    <property type="match status" value="1"/>
</dbReference>
<dbReference type="InterPro" id="IPR012338">
    <property type="entry name" value="Beta-lactam/transpept-like"/>
</dbReference>
<feature type="signal peptide" evidence="1">
    <location>
        <begin position="1"/>
        <end position="19"/>
    </location>
</feature>
<organism evidence="4 5">
    <name type="scientific">Candidatus Opimibacter skivensis</name>
    <dbReference type="NCBI Taxonomy" id="2982028"/>
    <lineage>
        <taxon>Bacteria</taxon>
        <taxon>Pseudomonadati</taxon>
        <taxon>Bacteroidota</taxon>
        <taxon>Saprospiria</taxon>
        <taxon>Saprospirales</taxon>
        <taxon>Saprospiraceae</taxon>
        <taxon>Candidatus Opimibacter</taxon>
    </lineage>
</organism>
<dbReference type="InterPro" id="IPR001466">
    <property type="entry name" value="Beta-lactam-related"/>
</dbReference>
<dbReference type="EMBL" id="JADKGY010000033">
    <property type="protein sequence ID" value="MBK9985140.1"/>
    <property type="molecule type" value="Genomic_DNA"/>
</dbReference>
<dbReference type="Pfam" id="PF00144">
    <property type="entry name" value="Beta-lactamase"/>
    <property type="match status" value="1"/>
</dbReference>
<comment type="caution">
    <text evidence="4">The sequence shown here is derived from an EMBL/GenBank/DDBJ whole genome shotgun (WGS) entry which is preliminary data.</text>
</comment>
<evidence type="ECO:0000313" key="5">
    <source>
        <dbReference type="Proteomes" id="UP000808337"/>
    </source>
</evidence>
<feature type="domain" description="Beta-lactamase-related" evidence="2">
    <location>
        <begin position="61"/>
        <end position="322"/>
    </location>
</feature>
<keyword evidence="4" id="KW-0378">Hydrolase</keyword>
<feature type="domain" description="Secretion system C-terminal sorting" evidence="3">
    <location>
        <begin position="364"/>
        <end position="432"/>
    </location>
</feature>
<protein>
    <submittedName>
        <fullName evidence="4">Serine hydrolase</fullName>
    </submittedName>
</protein>
<keyword evidence="1" id="KW-0732">Signal</keyword>
<accession>A0A9D7SXN0</accession>
<evidence type="ECO:0000259" key="3">
    <source>
        <dbReference type="Pfam" id="PF18962"/>
    </source>
</evidence>
<dbReference type="PANTHER" id="PTHR43283:SF7">
    <property type="entry name" value="BETA-LACTAMASE-RELATED DOMAIN-CONTAINING PROTEIN"/>
    <property type="match status" value="1"/>
</dbReference>
<evidence type="ECO:0000256" key="1">
    <source>
        <dbReference type="SAM" id="SignalP"/>
    </source>
</evidence>
<dbReference type="AlphaFoldDB" id="A0A9D7SXN0"/>
<dbReference type="InterPro" id="IPR050789">
    <property type="entry name" value="Diverse_Enzym_Activities"/>
</dbReference>
<evidence type="ECO:0000313" key="4">
    <source>
        <dbReference type="EMBL" id="MBK9985140.1"/>
    </source>
</evidence>
<proteinExistence type="predicted"/>
<name>A0A9D7SXN0_9BACT</name>
<dbReference type="InterPro" id="IPR026444">
    <property type="entry name" value="Secre_tail"/>
</dbReference>
<reference evidence="4 5" key="1">
    <citation type="submission" date="2020-10" db="EMBL/GenBank/DDBJ databases">
        <title>Connecting structure to function with the recovery of over 1000 high-quality activated sludge metagenome-assembled genomes encoding full-length rRNA genes using long-read sequencing.</title>
        <authorList>
            <person name="Singleton C.M."/>
            <person name="Petriglieri F."/>
            <person name="Kristensen J.M."/>
            <person name="Kirkegaard R.H."/>
            <person name="Michaelsen T.Y."/>
            <person name="Andersen M.H."/>
            <person name="Karst S.M."/>
            <person name="Dueholm M.S."/>
            <person name="Nielsen P.H."/>
            <person name="Albertsen M."/>
        </authorList>
    </citation>
    <scope>NUCLEOTIDE SEQUENCE [LARGE SCALE GENOMIC DNA]</scope>
    <source>
        <strain evidence="4">Ribe_18-Q3-R11-54_MAXAC.273</strain>
    </source>
</reference>
<feature type="chain" id="PRO_5039725437" evidence="1">
    <location>
        <begin position="20"/>
        <end position="434"/>
    </location>
</feature>
<sequence length="434" mass="48263">MRKHLYTILFILPAFFLHAQSLYFPPITGNTWDTLSPSSLGWCTDQINPLFDFLEGSNTKAFIILKDGKIVIEHYFGSFTRDSIWYWASAGKTMTSFMVGIAQQEHKLSIQDTTSQYLGLGWTDCTPAQEDKITIRHQLTMTAGLDDGVPENYCTLDTCLIYKADAGTRWAYHNAPYTLLDEVIQNATGVSLNNYINQKLKTSTGITGAFIPSGYNNVFFSKARSMARFGLLILNQGNWNGNQIMTDTAYFNQMVNTSQALNLSYGYLWWLNGKASFRLPTLQFVFPGPLCPHAPADMIMALGKNGQIINVVPDQNLVLIRMGEVPGSGEVSNTYNDTIWQKLNNVLCAVSALSNAVEENDLNIFPNPAQQTFTIEVGEGSFDFQLSDISGVVVRSETHVSSRAKIDCSDLAGGVYFIRVNTGGKMFARKIIMQ</sequence>
<dbReference type="Proteomes" id="UP000808337">
    <property type="component" value="Unassembled WGS sequence"/>
</dbReference>
<dbReference type="GO" id="GO:0016787">
    <property type="term" value="F:hydrolase activity"/>
    <property type="evidence" value="ECO:0007669"/>
    <property type="project" value="UniProtKB-KW"/>
</dbReference>
<dbReference type="NCBIfam" id="TIGR04183">
    <property type="entry name" value="Por_Secre_tail"/>
    <property type="match status" value="1"/>
</dbReference>
<gene>
    <name evidence="4" type="ORF">IPP15_22745</name>
</gene>
<dbReference type="Pfam" id="PF18962">
    <property type="entry name" value="Por_Secre_tail"/>
    <property type="match status" value="1"/>
</dbReference>
<dbReference type="PANTHER" id="PTHR43283">
    <property type="entry name" value="BETA-LACTAMASE-RELATED"/>
    <property type="match status" value="1"/>
</dbReference>
<dbReference type="SUPFAM" id="SSF56601">
    <property type="entry name" value="beta-lactamase/transpeptidase-like"/>
    <property type="match status" value="1"/>
</dbReference>